<comment type="subcellular location">
    <subcellularLocation>
        <location evidence="1">Cell envelope</location>
    </subcellularLocation>
</comment>
<accession>A0A840LAV6</accession>
<feature type="coiled-coil region" evidence="3">
    <location>
        <begin position="184"/>
        <end position="218"/>
    </location>
</feature>
<evidence type="ECO:0000259" key="4">
    <source>
        <dbReference type="Pfam" id="PF25919"/>
    </source>
</evidence>
<keyword evidence="2 3" id="KW-0175">Coiled coil</keyword>
<dbReference type="InterPro" id="IPR058790">
    <property type="entry name" value="BSH_CusB"/>
</dbReference>
<dbReference type="AlphaFoldDB" id="A0A840LAV6"/>
<organism evidence="5 6">
    <name type="scientific">Roseateles oligotrophus</name>
    <dbReference type="NCBI Taxonomy" id="1769250"/>
    <lineage>
        <taxon>Bacteria</taxon>
        <taxon>Pseudomonadati</taxon>
        <taxon>Pseudomonadota</taxon>
        <taxon>Betaproteobacteria</taxon>
        <taxon>Burkholderiales</taxon>
        <taxon>Sphaerotilaceae</taxon>
        <taxon>Roseateles</taxon>
    </lineage>
</organism>
<reference evidence="5 6" key="1">
    <citation type="submission" date="2020-08" db="EMBL/GenBank/DDBJ databases">
        <title>Functional genomics of gut bacteria from endangered species of beetles.</title>
        <authorList>
            <person name="Carlos-Shanley C."/>
        </authorList>
    </citation>
    <scope>NUCLEOTIDE SEQUENCE [LARGE SCALE GENOMIC DNA]</scope>
    <source>
        <strain evidence="5 6">S00239</strain>
    </source>
</reference>
<dbReference type="SUPFAM" id="SSF111369">
    <property type="entry name" value="HlyD-like secretion proteins"/>
    <property type="match status" value="1"/>
</dbReference>
<evidence type="ECO:0000256" key="3">
    <source>
        <dbReference type="SAM" id="Coils"/>
    </source>
</evidence>
<dbReference type="RefSeq" id="WP_184299632.1">
    <property type="nucleotide sequence ID" value="NZ_JACHLP010000004.1"/>
</dbReference>
<feature type="domain" description="CusB-like barrel-sandwich hybrid" evidence="4">
    <location>
        <begin position="79"/>
        <end position="266"/>
    </location>
</feature>
<dbReference type="Gene3D" id="2.40.30.170">
    <property type="match status" value="1"/>
</dbReference>
<gene>
    <name evidence="5" type="ORF">HNP55_002458</name>
</gene>
<proteinExistence type="predicted"/>
<dbReference type="Gene3D" id="2.40.420.20">
    <property type="match status" value="1"/>
</dbReference>
<keyword evidence="6" id="KW-1185">Reference proteome</keyword>
<comment type="caution">
    <text evidence="5">The sequence shown here is derived from an EMBL/GenBank/DDBJ whole genome shotgun (WGS) entry which is preliminary data.</text>
</comment>
<dbReference type="PANTHER" id="PTHR32347:SF23">
    <property type="entry name" value="BLL5650 PROTEIN"/>
    <property type="match status" value="1"/>
</dbReference>
<evidence type="ECO:0000313" key="6">
    <source>
        <dbReference type="Proteomes" id="UP000562027"/>
    </source>
</evidence>
<evidence type="ECO:0000256" key="1">
    <source>
        <dbReference type="ARBA" id="ARBA00004196"/>
    </source>
</evidence>
<dbReference type="PANTHER" id="PTHR32347">
    <property type="entry name" value="EFFLUX SYSTEM COMPONENT YKNX-RELATED"/>
    <property type="match status" value="1"/>
</dbReference>
<dbReference type="Pfam" id="PF25919">
    <property type="entry name" value="BSH_CusB"/>
    <property type="match status" value="1"/>
</dbReference>
<sequence length="423" mass="45748">MDIQRALTPLQRLRRQGSRLGLAALLLGLLAGLLALRLQARPSELTVSRQGVLLAAVEQGPLQLDVRAAGLLLPSQQRWIAAQSEGRVERVEVQAGTAVRKGQVLLQLSNPQLQQALQEIHGQWVQARAEMSATQLSLESQALNQRAATQRAEFALRSAELQWEADQELLKDGMVSKLAFERSRFALEQARQTLQLELEQLSRQRAAMQAQLEAKRAALSRWQQSQQRAQDLLDALSVRAPDEGVVQELNLQPGQSVAAGANLAKLARAGALYAQLQVQEAQARDIALGQAARLDLRSGGSDGQLSGRVSRVAAKVSNGVVLVDVEPSGALPRGARPDLGVDGVITLSRLDNTLQLQRPVFSQALSSGSVFRLGADGVLERVPVQFGPASVGRIALLSGLRLGDQVVVSDTSAWREAQRVRLR</sequence>
<dbReference type="Proteomes" id="UP000562027">
    <property type="component" value="Unassembled WGS sequence"/>
</dbReference>
<protein>
    <submittedName>
        <fullName evidence="5">HlyD family secretion protein</fullName>
    </submittedName>
</protein>
<dbReference type="Gene3D" id="2.40.50.100">
    <property type="match status" value="1"/>
</dbReference>
<name>A0A840LAV6_9BURK</name>
<evidence type="ECO:0000256" key="2">
    <source>
        <dbReference type="ARBA" id="ARBA00023054"/>
    </source>
</evidence>
<dbReference type="InterPro" id="IPR050465">
    <property type="entry name" value="UPF0194_transport"/>
</dbReference>
<evidence type="ECO:0000313" key="5">
    <source>
        <dbReference type="EMBL" id="MBB4843935.1"/>
    </source>
</evidence>
<dbReference type="EMBL" id="JACHLP010000004">
    <property type="protein sequence ID" value="MBB4843935.1"/>
    <property type="molecule type" value="Genomic_DNA"/>
</dbReference>
<dbReference type="GO" id="GO:0030313">
    <property type="term" value="C:cell envelope"/>
    <property type="evidence" value="ECO:0007669"/>
    <property type="project" value="UniProtKB-SubCell"/>
</dbReference>